<keyword evidence="3" id="KW-1185">Reference proteome</keyword>
<comment type="caution">
    <text evidence="2">The sequence shown here is derived from an EMBL/GenBank/DDBJ whole genome shotgun (WGS) entry which is preliminary data.</text>
</comment>
<feature type="compositionally biased region" description="Low complexity" evidence="1">
    <location>
        <begin position="15"/>
        <end position="33"/>
    </location>
</feature>
<evidence type="ECO:0000256" key="1">
    <source>
        <dbReference type="SAM" id="MobiDB-lite"/>
    </source>
</evidence>
<dbReference type="Proteomes" id="UP001066276">
    <property type="component" value="Chromosome 12"/>
</dbReference>
<dbReference type="EMBL" id="JANPWB010000016">
    <property type="protein sequence ID" value="KAJ1086509.1"/>
    <property type="molecule type" value="Genomic_DNA"/>
</dbReference>
<proteinExistence type="predicted"/>
<evidence type="ECO:0000313" key="2">
    <source>
        <dbReference type="EMBL" id="KAJ1086509.1"/>
    </source>
</evidence>
<evidence type="ECO:0000313" key="3">
    <source>
        <dbReference type="Proteomes" id="UP001066276"/>
    </source>
</evidence>
<dbReference type="AlphaFoldDB" id="A0AAV7L852"/>
<protein>
    <submittedName>
        <fullName evidence="2">Uncharacterized protein</fullName>
    </submittedName>
</protein>
<accession>A0AAV7L852</accession>
<reference evidence="2" key="1">
    <citation type="journal article" date="2022" name="bioRxiv">
        <title>Sequencing and chromosome-scale assembly of the giantPleurodeles waltlgenome.</title>
        <authorList>
            <person name="Brown T."/>
            <person name="Elewa A."/>
            <person name="Iarovenko S."/>
            <person name="Subramanian E."/>
            <person name="Araus A.J."/>
            <person name="Petzold A."/>
            <person name="Susuki M."/>
            <person name="Suzuki K.-i.T."/>
            <person name="Hayashi T."/>
            <person name="Toyoda A."/>
            <person name="Oliveira C."/>
            <person name="Osipova E."/>
            <person name="Leigh N.D."/>
            <person name="Simon A."/>
            <person name="Yun M.H."/>
        </authorList>
    </citation>
    <scope>NUCLEOTIDE SEQUENCE</scope>
    <source>
        <strain evidence="2">20211129_DDA</strain>
        <tissue evidence="2">Liver</tissue>
    </source>
</reference>
<sequence length="128" mass="13515">MGLELPVVPCVSSLGASPGQAPRGRAGAVGAPGLKLRANPTRLEDEAAAYHLAGSRGRPCSASPGTAPPEAGCTLRVRAAWRRGRARGRGEVVRPYAGQEIEGRRPNGGRLERRCVTCRMVRRRGLPP</sequence>
<name>A0AAV7L852_PLEWA</name>
<organism evidence="2 3">
    <name type="scientific">Pleurodeles waltl</name>
    <name type="common">Iberian ribbed newt</name>
    <dbReference type="NCBI Taxonomy" id="8319"/>
    <lineage>
        <taxon>Eukaryota</taxon>
        <taxon>Metazoa</taxon>
        <taxon>Chordata</taxon>
        <taxon>Craniata</taxon>
        <taxon>Vertebrata</taxon>
        <taxon>Euteleostomi</taxon>
        <taxon>Amphibia</taxon>
        <taxon>Batrachia</taxon>
        <taxon>Caudata</taxon>
        <taxon>Salamandroidea</taxon>
        <taxon>Salamandridae</taxon>
        <taxon>Pleurodelinae</taxon>
        <taxon>Pleurodeles</taxon>
    </lineage>
</organism>
<gene>
    <name evidence="2" type="ORF">NDU88_006625</name>
</gene>
<feature type="region of interest" description="Disordered" evidence="1">
    <location>
        <begin position="14"/>
        <end position="33"/>
    </location>
</feature>